<reference evidence="2" key="1">
    <citation type="submission" date="2022-11" db="UniProtKB">
        <authorList>
            <consortium name="WormBaseParasite"/>
        </authorList>
    </citation>
    <scope>IDENTIFICATION</scope>
</reference>
<dbReference type="Proteomes" id="UP000887576">
    <property type="component" value="Unplaced"/>
</dbReference>
<evidence type="ECO:0000313" key="2">
    <source>
        <dbReference type="WBParaSite" id="JU765_v2.g9200.t1"/>
    </source>
</evidence>
<name>A0AC34RQU4_9BILA</name>
<evidence type="ECO:0000313" key="1">
    <source>
        <dbReference type="Proteomes" id="UP000887576"/>
    </source>
</evidence>
<proteinExistence type="predicted"/>
<organism evidence="1 2">
    <name type="scientific">Panagrolaimus sp. JU765</name>
    <dbReference type="NCBI Taxonomy" id="591449"/>
    <lineage>
        <taxon>Eukaryota</taxon>
        <taxon>Metazoa</taxon>
        <taxon>Ecdysozoa</taxon>
        <taxon>Nematoda</taxon>
        <taxon>Chromadorea</taxon>
        <taxon>Rhabditida</taxon>
        <taxon>Tylenchina</taxon>
        <taxon>Panagrolaimomorpha</taxon>
        <taxon>Panagrolaimoidea</taxon>
        <taxon>Panagrolaimidae</taxon>
        <taxon>Panagrolaimus</taxon>
    </lineage>
</organism>
<protein>
    <submittedName>
        <fullName evidence="2">Zinc finger C2HC domain-containing protein 1C</fullName>
    </submittedName>
</protein>
<sequence length="181" mass="20209">TKHEQACKKIQKLNRKPFDSGKQRAAGSDITLNAVRKAQKEKEKYGGTFPRPKTHWKQRHEEFLGAVVGAKDVERALKTGGPLPPPPKSSYNPDYVKCDYCGRNFNQRAAERHIPFCREQNARTGKAPPTRSPKTSQKAPPTRSQSQPRTPTSRSPSQSRSGSRRPSTKANEPVQTGYGRS</sequence>
<dbReference type="WBParaSite" id="JU765_v2.g9200.t1">
    <property type="protein sequence ID" value="JU765_v2.g9200.t1"/>
    <property type="gene ID" value="JU765_v2.g9200"/>
</dbReference>
<accession>A0AC34RQU4</accession>